<dbReference type="GO" id="GO:0006384">
    <property type="term" value="P:transcription initiation at RNA polymerase III promoter"/>
    <property type="evidence" value="ECO:0007669"/>
    <property type="project" value="TreeGrafter"/>
</dbReference>
<organism evidence="6 7">
    <name type="scientific">Trypanosoma cruzi</name>
    <dbReference type="NCBI Taxonomy" id="5693"/>
    <lineage>
        <taxon>Eukaryota</taxon>
        <taxon>Discoba</taxon>
        <taxon>Euglenozoa</taxon>
        <taxon>Kinetoplastea</taxon>
        <taxon>Metakinetoplastina</taxon>
        <taxon>Trypanosomatida</taxon>
        <taxon>Trypanosomatidae</taxon>
        <taxon>Trypanosoma</taxon>
        <taxon>Schizotrypanum</taxon>
    </lineage>
</organism>
<evidence type="ECO:0000256" key="2">
    <source>
        <dbReference type="ARBA" id="ARBA00009307"/>
    </source>
</evidence>
<dbReference type="VEuPathDB" id="TriTrypDB:TcYC6_0040730"/>
<dbReference type="VEuPathDB" id="TriTrypDB:TcCLB.510359.320"/>
<dbReference type="SMR" id="A0A2V2WMA0"/>
<dbReference type="OMA" id="KARIAYQ"/>
<proteinExistence type="inferred from homology"/>
<dbReference type="Gene3D" id="3.30.1490.120">
    <property type="entry name" value="RNA polymerase Rpb7-like, N-terminal domain"/>
    <property type="match status" value="1"/>
</dbReference>
<dbReference type="Gene3D" id="2.40.50.140">
    <property type="entry name" value="Nucleic acid-binding proteins"/>
    <property type="match status" value="1"/>
</dbReference>
<dbReference type="VEuPathDB" id="TriTrypDB:TCDM_05765"/>
<dbReference type="VEuPathDB" id="TriTrypDB:TcBrA4_0022430"/>
<accession>A0A2V2WMA0</accession>
<dbReference type="AlphaFoldDB" id="A0A2V2WMA0"/>
<dbReference type="EMBL" id="PRFC01000075">
    <property type="protein sequence ID" value="PWV09740.1"/>
    <property type="molecule type" value="Genomic_DNA"/>
</dbReference>
<reference evidence="6 7" key="1">
    <citation type="journal article" date="2018" name="Microb. Genom.">
        <title>Expanding an expanded genome: long-read sequencing of Trypanosoma cruzi.</title>
        <authorList>
            <person name="Berna L."/>
            <person name="Rodriguez M."/>
            <person name="Chiribao M.L."/>
            <person name="Parodi-Talice A."/>
            <person name="Pita S."/>
            <person name="Rijo G."/>
            <person name="Alvarez-Valin F."/>
            <person name="Robello C."/>
        </authorList>
    </citation>
    <scope>NUCLEOTIDE SEQUENCE [LARGE SCALE GENOMIC DNA]</scope>
    <source>
        <strain evidence="6 7">TCC</strain>
    </source>
</reference>
<dbReference type="VEuPathDB" id="TriTrypDB:C4B63_5g418"/>
<dbReference type="InterPro" id="IPR012340">
    <property type="entry name" value="NA-bd_OB-fold"/>
</dbReference>
<evidence type="ECO:0000313" key="7">
    <source>
        <dbReference type="Proteomes" id="UP000246078"/>
    </source>
</evidence>
<dbReference type="VEuPathDB" id="TriTrypDB:TCSYLVIO_006772"/>
<dbReference type="InterPro" id="IPR045113">
    <property type="entry name" value="Rpb7-like"/>
</dbReference>
<dbReference type="VEuPathDB" id="TriTrypDB:C3747_75g15"/>
<dbReference type="VEuPathDB" id="TriTrypDB:TcG_09627"/>
<evidence type="ECO:0000313" key="6">
    <source>
        <dbReference type="EMBL" id="PWV09740.1"/>
    </source>
</evidence>
<evidence type="ECO:0000256" key="1">
    <source>
        <dbReference type="ARBA" id="ARBA00004123"/>
    </source>
</evidence>
<keyword evidence="3 6" id="KW-0240">DNA-directed RNA polymerase</keyword>
<dbReference type="PANTHER" id="PTHR12709">
    <property type="entry name" value="DNA-DIRECTED RNA POLYMERASE II, III"/>
    <property type="match status" value="1"/>
</dbReference>
<protein>
    <submittedName>
        <fullName evidence="6">Putative DNA-directed RNA polymerase III subunit</fullName>
    </submittedName>
</protein>
<dbReference type="PANTHER" id="PTHR12709:SF1">
    <property type="entry name" value="DNA-DIRECTED RNA POLYMERASE III SUBUNIT RPC8"/>
    <property type="match status" value="1"/>
</dbReference>
<dbReference type="OrthoDB" id="10256606at2759"/>
<name>A0A2V2WMA0_TRYCR</name>
<dbReference type="InterPro" id="IPR036898">
    <property type="entry name" value="RNA_pol_Rpb7-like_N_sf"/>
</dbReference>
<comment type="subcellular location">
    <subcellularLocation>
        <location evidence="1">Nucleus</location>
    </subcellularLocation>
</comment>
<dbReference type="InterPro" id="IPR013238">
    <property type="entry name" value="RNA_pol_III_Rbc25"/>
</dbReference>
<evidence type="ECO:0000259" key="5">
    <source>
        <dbReference type="Pfam" id="PF08292"/>
    </source>
</evidence>
<evidence type="ECO:0000256" key="4">
    <source>
        <dbReference type="ARBA" id="ARBA00023163"/>
    </source>
</evidence>
<dbReference type="GO" id="GO:0005666">
    <property type="term" value="C:RNA polymerase III complex"/>
    <property type="evidence" value="ECO:0007669"/>
    <property type="project" value="TreeGrafter"/>
</dbReference>
<dbReference type="VEuPathDB" id="TriTrypDB:TcCLB.503819.20"/>
<evidence type="ECO:0000256" key="3">
    <source>
        <dbReference type="ARBA" id="ARBA00022478"/>
    </source>
</evidence>
<dbReference type="VEuPathDB" id="TriTrypDB:BCY84_06809"/>
<dbReference type="SUPFAM" id="SSF88798">
    <property type="entry name" value="N-terminal, heterodimerisation domain of RBP7 (RpoE)"/>
    <property type="match status" value="1"/>
</dbReference>
<gene>
    <name evidence="6" type="ORF">C3747_75g15</name>
</gene>
<dbReference type="VEuPathDB" id="TriTrypDB:TcCL_NonESM03262"/>
<dbReference type="Proteomes" id="UP000246078">
    <property type="component" value="Unassembled WGS sequence"/>
</dbReference>
<dbReference type="VEuPathDB" id="TriTrypDB:ECC02_007224"/>
<comment type="caution">
    <text evidence="6">The sequence shown here is derived from an EMBL/GenBank/DDBJ whole genome shotgun (WGS) entry which is preliminary data.</text>
</comment>
<comment type="similarity">
    <text evidence="2">Belongs to the eukaryotic RPB7/RPC8 RNA polymerase subunit family.</text>
</comment>
<keyword evidence="4" id="KW-0804">Transcription</keyword>
<feature type="domain" description="RNA polymerase III subunit Rpc25" evidence="5">
    <location>
        <begin position="121"/>
        <end position="266"/>
    </location>
</feature>
<sequence>MSIFYSYVVRDVLEVEPVYFQGRVTVSSTSSFAAAAAAAKVAEEDVEEQLDKQHYQVTFEDILMHRLTERYVGKIVPGCGLCVAIHDILQYTQGIVRGPSASAWLTAQFRLCIFAPTPGARLRATISAQTREGIFLTLEFFQFVFFVPGDLLVAPSSYHEEKKCWVLHVEEEEEDDVEEGEEKGALESALNPYENGDEVIVKVEHVIVRELVDFHSNVGTNSQNINNIIINSGVSADGKEGSPTSQSPMEVRGSFVGTGLGPVLWFEK</sequence>
<dbReference type="Pfam" id="PF08292">
    <property type="entry name" value="RNA_pol_Rbc25"/>
    <property type="match status" value="1"/>
</dbReference>